<comment type="cofactor">
    <cofactor evidence="1">
        <name>pyridoxal 5'-phosphate</name>
        <dbReference type="ChEBI" id="CHEBI:597326"/>
    </cofactor>
</comment>
<dbReference type="HAMAP" id="MF_00160">
    <property type="entry name" value="SerC_aminotrans_5"/>
    <property type="match status" value="1"/>
</dbReference>
<comment type="similarity">
    <text evidence="3">Belongs to the class-V pyridoxal-phosphate-dependent aminotransferase family. SerC subfamily.</text>
</comment>
<comment type="catalytic activity">
    <reaction evidence="10">
        <text>4-(phosphooxy)-L-threonine + 2-oxoglutarate = (R)-3-hydroxy-2-oxo-4-phosphooxybutanoate + L-glutamate</text>
        <dbReference type="Rhea" id="RHEA:16573"/>
        <dbReference type="ChEBI" id="CHEBI:16810"/>
        <dbReference type="ChEBI" id="CHEBI:29985"/>
        <dbReference type="ChEBI" id="CHEBI:58452"/>
        <dbReference type="ChEBI" id="CHEBI:58538"/>
        <dbReference type="EC" id="2.6.1.52"/>
    </reaction>
</comment>
<keyword evidence="9" id="KW-0718">Serine biosynthesis</keyword>
<comment type="catalytic activity">
    <reaction evidence="11">
        <text>O-phospho-L-serine + 2-oxoglutarate = 3-phosphooxypyruvate + L-glutamate</text>
        <dbReference type="Rhea" id="RHEA:14329"/>
        <dbReference type="ChEBI" id="CHEBI:16810"/>
        <dbReference type="ChEBI" id="CHEBI:18110"/>
        <dbReference type="ChEBI" id="CHEBI:29985"/>
        <dbReference type="ChEBI" id="CHEBI:57524"/>
        <dbReference type="EC" id="2.6.1.52"/>
    </reaction>
</comment>
<keyword evidence="5" id="KW-0032">Aminotransferase</keyword>
<evidence type="ECO:0000313" key="13">
    <source>
        <dbReference type="EMBL" id="SVB43151.1"/>
    </source>
</evidence>
<evidence type="ECO:0000256" key="1">
    <source>
        <dbReference type="ARBA" id="ARBA00001933"/>
    </source>
</evidence>
<evidence type="ECO:0000256" key="5">
    <source>
        <dbReference type="ARBA" id="ARBA00022576"/>
    </source>
</evidence>
<dbReference type="InterPro" id="IPR015424">
    <property type="entry name" value="PyrdxlP-dep_Trfase"/>
</dbReference>
<dbReference type="PANTHER" id="PTHR43247:SF1">
    <property type="entry name" value="PHOSPHOSERINE AMINOTRANSFERASE"/>
    <property type="match status" value="1"/>
</dbReference>
<evidence type="ECO:0000256" key="6">
    <source>
        <dbReference type="ARBA" id="ARBA00022605"/>
    </source>
</evidence>
<dbReference type="EC" id="2.6.1.52" evidence="4"/>
<dbReference type="InterPro" id="IPR000192">
    <property type="entry name" value="Aminotrans_V_dom"/>
</dbReference>
<dbReference type="NCBIfam" id="TIGR01364">
    <property type="entry name" value="serC_1"/>
    <property type="match status" value="1"/>
</dbReference>
<dbReference type="NCBIfam" id="NF003764">
    <property type="entry name" value="PRK05355.1"/>
    <property type="match status" value="1"/>
</dbReference>
<accession>A0A382DZL0</accession>
<protein>
    <recommendedName>
        <fullName evidence="4">phosphoserine transaminase</fullName>
        <ecNumber evidence="4">2.6.1.52</ecNumber>
    </recommendedName>
</protein>
<dbReference type="SUPFAM" id="SSF53383">
    <property type="entry name" value="PLP-dependent transferases"/>
    <property type="match status" value="1"/>
</dbReference>
<dbReference type="GO" id="GO:0006564">
    <property type="term" value="P:L-serine biosynthetic process"/>
    <property type="evidence" value="ECO:0007669"/>
    <property type="project" value="UniProtKB-KW"/>
</dbReference>
<dbReference type="FunFam" id="3.40.640.10:FF:000010">
    <property type="entry name" value="Phosphoserine aminotransferase"/>
    <property type="match status" value="1"/>
</dbReference>
<keyword evidence="7" id="KW-0808">Transferase</keyword>
<evidence type="ECO:0000256" key="8">
    <source>
        <dbReference type="ARBA" id="ARBA00022898"/>
    </source>
</evidence>
<dbReference type="Gene3D" id="3.40.640.10">
    <property type="entry name" value="Type I PLP-dependent aspartate aminotransferase-like (Major domain)"/>
    <property type="match status" value="1"/>
</dbReference>
<dbReference type="InterPro" id="IPR015422">
    <property type="entry name" value="PyrdxlP-dep_Trfase_small"/>
</dbReference>
<dbReference type="InterPro" id="IPR022278">
    <property type="entry name" value="Pser_aminoTfrase"/>
</dbReference>
<dbReference type="InterPro" id="IPR015421">
    <property type="entry name" value="PyrdxlP-dep_Trfase_major"/>
</dbReference>
<evidence type="ECO:0000256" key="11">
    <source>
        <dbReference type="ARBA" id="ARBA00049007"/>
    </source>
</evidence>
<feature type="domain" description="Aminotransferase class V" evidence="12">
    <location>
        <begin position="5"/>
        <end position="346"/>
    </location>
</feature>
<dbReference type="GO" id="GO:0030170">
    <property type="term" value="F:pyridoxal phosphate binding"/>
    <property type="evidence" value="ECO:0007669"/>
    <property type="project" value="TreeGrafter"/>
</dbReference>
<comment type="pathway">
    <text evidence="2">Amino-acid biosynthesis; L-serine biosynthesis; L-serine from 3-phospho-D-glycerate: step 2/3.</text>
</comment>
<dbReference type="PANTHER" id="PTHR43247">
    <property type="entry name" value="PHOSPHOSERINE AMINOTRANSFERASE"/>
    <property type="match status" value="1"/>
</dbReference>
<dbReference type="GO" id="GO:0005737">
    <property type="term" value="C:cytoplasm"/>
    <property type="evidence" value="ECO:0007669"/>
    <property type="project" value="TreeGrafter"/>
</dbReference>
<evidence type="ECO:0000256" key="4">
    <source>
        <dbReference type="ARBA" id="ARBA00013030"/>
    </source>
</evidence>
<organism evidence="13">
    <name type="scientific">marine metagenome</name>
    <dbReference type="NCBI Taxonomy" id="408172"/>
    <lineage>
        <taxon>unclassified sequences</taxon>
        <taxon>metagenomes</taxon>
        <taxon>ecological metagenomes</taxon>
    </lineage>
</organism>
<evidence type="ECO:0000256" key="7">
    <source>
        <dbReference type="ARBA" id="ARBA00022679"/>
    </source>
</evidence>
<dbReference type="Pfam" id="PF00266">
    <property type="entry name" value="Aminotran_5"/>
    <property type="match status" value="1"/>
</dbReference>
<sequence>MQNRVFNFNPGPSTLPLEVLKTVQEELLDYQGTGMSVLEISHRSSQFEEINHSANNLMKKLLGLGDNYHLLFVGGGASTQFENIPLNFLGDWMTANYVDTGTWASKAIKEAEKIGKVNVIASSKDRDYTYIPELTPHEITDNAAYVHITSNNTIKGTQYQTIPDTGSIPLFADLSSDICSRNTDYSRFSLFYAGAQKNLGPSGVTIVGIRKDMLEKCNENLPTMVDYKIHAAKNSLFNTPPVFAIYILKLVLEWVKNNGGLSGIEEINQKKKDLIYNLLDSHSDFYKPTTEKNSRSWMNITFRLPTEDLEKKFLEEAVANRLIGLKGHRSVGGIRVSLYNAMTLKGTETVADFMKIFMNKHG</sequence>
<evidence type="ECO:0000256" key="3">
    <source>
        <dbReference type="ARBA" id="ARBA00006904"/>
    </source>
</evidence>
<evidence type="ECO:0000259" key="12">
    <source>
        <dbReference type="Pfam" id="PF00266"/>
    </source>
</evidence>
<dbReference type="Gene3D" id="3.90.1150.10">
    <property type="entry name" value="Aspartate Aminotransferase, domain 1"/>
    <property type="match status" value="1"/>
</dbReference>
<dbReference type="AlphaFoldDB" id="A0A382DZL0"/>
<gene>
    <name evidence="13" type="ORF">METZ01_LOCUS196005</name>
</gene>
<dbReference type="EMBL" id="UINC01041622">
    <property type="protein sequence ID" value="SVB43151.1"/>
    <property type="molecule type" value="Genomic_DNA"/>
</dbReference>
<keyword evidence="8" id="KW-0663">Pyridoxal phosphate</keyword>
<proteinExistence type="inferred from homology"/>
<evidence type="ECO:0000256" key="9">
    <source>
        <dbReference type="ARBA" id="ARBA00023299"/>
    </source>
</evidence>
<dbReference type="FunFam" id="3.90.1150.10:FF:000006">
    <property type="entry name" value="Phosphoserine aminotransferase"/>
    <property type="match status" value="1"/>
</dbReference>
<reference evidence="13" key="1">
    <citation type="submission" date="2018-05" db="EMBL/GenBank/DDBJ databases">
        <authorList>
            <person name="Lanie J.A."/>
            <person name="Ng W.-L."/>
            <person name="Kazmierczak K.M."/>
            <person name="Andrzejewski T.M."/>
            <person name="Davidsen T.M."/>
            <person name="Wayne K.J."/>
            <person name="Tettelin H."/>
            <person name="Glass J.I."/>
            <person name="Rusch D."/>
            <person name="Podicherti R."/>
            <person name="Tsui H.-C.T."/>
            <person name="Winkler M.E."/>
        </authorList>
    </citation>
    <scope>NUCLEOTIDE SEQUENCE</scope>
</reference>
<keyword evidence="6" id="KW-0028">Amino-acid biosynthesis</keyword>
<name>A0A382DZL0_9ZZZZ</name>
<dbReference type="PIRSF" id="PIRSF000525">
    <property type="entry name" value="SerC"/>
    <property type="match status" value="1"/>
</dbReference>
<dbReference type="UniPathway" id="UPA00135">
    <property type="reaction ID" value="UER00197"/>
</dbReference>
<evidence type="ECO:0000256" key="10">
    <source>
        <dbReference type="ARBA" id="ARBA00047630"/>
    </source>
</evidence>
<evidence type="ECO:0000256" key="2">
    <source>
        <dbReference type="ARBA" id="ARBA00005099"/>
    </source>
</evidence>
<dbReference type="GO" id="GO:0004648">
    <property type="term" value="F:O-phospho-L-serine:2-oxoglutarate aminotransferase activity"/>
    <property type="evidence" value="ECO:0007669"/>
    <property type="project" value="UniProtKB-EC"/>
</dbReference>